<evidence type="ECO:0000256" key="3">
    <source>
        <dbReference type="ARBA" id="ARBA00009214"/>
    </source>
</evidence>
<evidence type="ECO:0000256" key="6">
    <source>
        <dbReference type="ARBA" id="ARBA00022852"/>
    </source>
</evidence>
<dbReference type="SMART" id="SM00239">
    <property type="entry name" value="C2"/>
    <property type="match status" value="1"/>
</dbReference>
<dbReference type="InterPro" id="IPR000008">
    <property type="entry name" value="C2_dom"/>
</dbReference>
<dbReference type="Gene3D" id="2.60.40.150">
    <property type="entry name" value="C2 domain"/>
    <property type="match status" value="1"/>
</dbReference>
<dbReference type="PROSITE" id="PS51412">
    <property type="entry name" value="MACPF_2"/>
    <property type="match status" value="1"/>
</dbReference>
<evidence type="ECO:0000256" key="1">
    <source>
        <dbReference type="ARBA" id="ARBA00004370"/>
    </source>
</evidence>
<dbReference type="InterPro" id="IPR001862">
    <property type="entry name" value="MAC_perforin"/>
</dbReference>
<evidence type="ECO:0000313" key="11">
    <source>
        <dbReference type="Proteomes" id="UP001652642"/>
    </source>
</evidence>
<evidence type="ECO:0000259" key="9">
    <source>
        <dbReference type="PROSITE" id="PS50004"/>
    </source>
</evidence>
<dbReference type="GO" id="GO:0031640">
    <property type="term" value="P:killing of cells of another organism"/>
    <property type="evidence" value="ECO:0007669"/>
    <property type="project" value="UniProtKB-KW"/>
</dbReference>
<name>A0A6J0V651_9SAUR</name>
<dbReference type="InterPro" id="IPR020863">
    <property type="entry name" value="MACPF_CS"/>
</dbReference>
<reference evidence="12" key="1">
    <citation type="submission" date="2025-08" db="UniProtKB">
        <authorList>
            <consortium name="RefSeq"/>
        </authorList>
    </citation>
    <scope>IDENTIFICATION</scope>
</reference>
<comment type="similarity">
    <text evidence="3">Belongs to the complement C6/C7/C8/C9 family.</text>
</comment>
<feature type="domain" description="MACPF" evidence="10">
    <location>
        <begin position="140"/>
        <end position="487"/>
    </location>
</feature>
<keyword evidence="5" id="KW-0732">Signal</keyword>
<dbReference type="OrthoDB" id="1366754at2759"/>
<gene>
    <name evidence="12" type="primary">LOC110089570</name>
</gene>
<keyword evidence="11" id="KW-1185">Reference proteome</keyword>
<evidence type="ECO:0000256" key="8">
    <source>
        <dbReference type="ARBA" id="ARBA00023157"/>
    </source>
</evidence>
<dbReference type="PROSITE" id="PS00279">
    <property type="entry name" value="MACPF_1"/>
    <property type="match status" value="1"/>
</dbReference>
<evidence type="ECO:0000256" key="7">
    <source>
        <dbReference type="ARBA" id="ARBA00023136"/>
    </source>
</evidence>
<evidence type="ECO:0000256" key="5">
    <source>
        <dbReference type="ARBA" id="ARBA00022729"/>
    </source>
</evidence>
<dbReference type="GO" id="GO:0005579">
    <property type="term" value="C:membrane attack complex"/>
    <property type="evidence" value="ECO:0007669"/>
    <property type="project" value="InterPro"/>
</dbReference>
<dbReference type="KEGG" id="pvt:110089570"/>
<keyword evidence="4" id="KW-0964">Secreted</keyword>
<keyword evidence="7" id="KW-0472">Membrane</keyword>
<comment type="subcellular location">
    <subcellularLocation>
        <location evidence="1">Membrane</location>
    </subcellularLocation>
    <subcellularLocation>
        <location evidence="2">Secreted</location>
    </subcellularLocation>
</comment>
<dbReference type="GeneID" id="110089570"/>
<keyword evidence="8" id="KW-1015">Disulfide bond</keyword>
<dbReference type="GO" id="GO:0001913">
    <property type="term" value="P:T cell mediated cytotoxicity"/>
    <property type="evidence" value="ECO:0007669"/>
    <property type="project" value="TreeGrafter"/>
</dbReference>
<dbReference type="GO" id="GO:0022829">
    <property type="term" value="F:wide pore channel activity"/>
    <property type="evidence" value="ECO:0007669"/>
    <property type="project" value="TreeGrafter"/>
</dbReference>
<dbReference type="Pfam" id="PF01823">
    <property type="entry name" value="MACPF"/>
    <property type="match status" value="1"/>
</dbReference>
<evidence type="ECO:0000313" key="12">
    <source>
        <dbReference type="RefSeq" id="XP_020668386.2"/>
    </source>
</evidence>
<dbReference type="InterPro" id="IPR035892">
    <property type="entry name" value="C2_domain_sf"/>
</dbReference>
<dbReference type="InterPro" id="IPR020864">
    <property type="entry name" value="MACPF"/>
</dbReference>
<dbReference type="GO" id="GO:0051607">
    <property type="term" value="P:defense response to virus"/>
    <property type="evidence" value="ECO:0007669"/>
    <property type="project" value="TreeGrafter"/>
</dbReference>
<dbReference type="Pfam" id="PF00168">
    <property type="entry name" value="C2"/>
    <property type="match status" value="1"/>
</dbReference>
<evidence type="ECO:0000256" key="2">
    <source>
        <dbReference type="ARBA" id="ARBA00004613"/>
    </source>
</evidence>
<organism evidence="11 12">
    <name type="scientific">Pogona vitticeps</name>
    <name type="common">central bearded dragon</name>
    <dbReference type="NCBI Taxonomy" id="103695"/>
    <lineage>
        <taxon>Eukaryota</taxon>
        <taxon>Metazoa</taxon>
        <taxon>Chordata</taxon>
        <taxon>Craniata</taxon>
        <taxon>Vertebrata</taxon>
        <taxon>Euteleostomi</taxon>
        <taxon>Lepidosauria</taxon>
        <taxon>Squamata</taxon>
        <taxon>Bifurcata</taxon>
        <taxon>Unidentata</taxon>
        <taxon>Episquamata</taxon>
        <taxon>Toxicofera</taxon>
        <taxon>Iguania</taxon>
        <taxon>Acrodonta</taxon>
        <taxon>Agamidae</taxon>
        <taxon>Amphibolurinae</taxon>
        <taxon>Pogona</taxon>
    </lineage>
</organism>
<dbReference type="Proteomes" id="UP001652642">
    <property type="component" value="Chromosome 6"/>
</dbReference>
<dbReference type="SUPFAM" id="SSF49562">
    <property type="entry name" value="C2 domain (Calcium/lipid-binding domain, CaLB)"/>
    <property type="match status" value="1"/>
</dbReference>
<proteinExistence type="inferred from homology"/>
<dbReference type="PRINTS" id="PR00764">
    <property type="entry name" value="COMPLEMENTC9"/>
</dbReference>
<protein>
    <submittedName>
        <fullName evidence="12">Perforin-1-like</fullName>
    </submittedName>
</protein>
<dbReference type="GO" id="GO:0001771">
    <property type="term" value="P:immunological synapse formation"/>
    <property type="evidence" value="ECO:0007669"/>
    <property type="project" value="TreeGrafter"/>
</dbReference>
<dbReference type="InParanoid" id="A0A6J0V651"/>
<evidence type="ECO:0000256" key="4">
    <source>
        <dbReference type="ARBA" id="ARBA00022525"/>
    </source>
</evidence>
<dbReference type="RefSeq" id="XP_020668386.2">
    <property type="nucleotide sequence ID" value="XM_020812727.2"/>
</dbReference>
<dbReference type="PANTHER" id="PTHR46096:SF3">
    <property type="entry name" value="PERFORIN-1"/>
    <property type="match status" value="1"/>
</dbReference>
<dbReference type="InterPro" id="IPR052784">
    <property type="entry name" value="Perforin-1_pore-forming"/>
</dbReference>
<dbReference type="PROSITE" id="PS50004">
    <property type="entry name" value="C2"/>
    <property type="match status" value="1"/>
</dbReference>
<keyword evidence="6" id="KW-0204">Cytolysis</keyword>
<evidence type="ECO:0000259" key="10">
    <source>
        <dbReference type="PROSITE" id="PS51412"/>
    </source>
</evidence>
<dbReference type="AlphaFoldDB" id="A0A6J0V651"/>
<accession>A0A6J0V651</accession>
<dbReference type="SMART" id="SM00457">
    <property type="entry name" value="MACPF"/>
    <property type="match status" value="1"/>
</dbReference>
<dbReference type="GO" id="GO:0005576">
    <property type="term" value="C:extracellular region"/>
    <property type="evidence" value="ECO:0007669"/>
    <property type="project" value="UniProtKB-SubCell"/>
</dbReference>
<feature type="domain" description="C2" evidence="9">
    <location>
        <begin position="507"/>
        <end position="631"/>
    </location>
</feature>
<dbReference type="PANTHER" id="PTHR46096">
    <property type="entry name" value="PERFORIN-1"/>
    <property type="match status" value="1"/>
</dbReference>
<sequence>MILAVAIHFSLSEKEETARRSVFCVALGRRSTPALRLKRCQWKKKHTPPSCFSNSLMIQATCAENGIWNNKKGDSSGKADKRSLFAEPVIWEWPWLRRQRKPGRQRRAAMLKQHHFLASYLPFLFLLPSSTDSSHCHVFPGFVCRKHNAFVPGHNLIGEGVDITTLDRKGAYVVDTSQWQGPNGTCTLCRNPLMDGQLQKLPLAGVDWRTHSDCHRQTSSSVENSDMDVANAMAREVINDWKIELGLPTEATNSLGFSKAQVAFAGSQSQMTIYAHKKSRQDRHVFLRQEVSCKYYRLRLLQSPSLLAHDFSRAVDRLPRKHNSEEYQHFINTYGTHYISHVQLGGRVRHLLAMRTCTMALWGFTASKLKECLNLETSVGHDWLFGSFVLNSKCQKLWGSNAHGNFYDANAGQRIEVVGGDKQVEMTFSTTREIPQFSEWMESAKVNPGLVSYSLLPLHTLLKRTDPKRDLMKQAIADHINQRALRRDCPQKCPPWSSDESCTCMCQADSITNHMCCARERGMAYLSFYVHSGANLWGDHFTATDAFVKVFFQDQEKRTAIVRNDNNPQWSEILDFGAVTLTGSDSFTLELWDKDVWHDDLLQKCRGNLVAGRGITRLRCYPSHGYVRFSYLLECGRTLAGPSCQDYVPLRLPTSYFNNTNSPFHA</sequence>